<evidence type="ECO:0000313" key="2">
    <source>
        <dbReference type="Proteomes" id="UP001234178"/>
    </source>
</evidence>
<keyword evidence="2" id="KW-1185">Reference proteome</keyword>
<proteinExistence type="predicted"/>
<protein>
    <submittedName>
        <fullName evidence="1">Uncharacterized protein</fullName>
    </submittedName>
</protein>
<reference evidence="1 2" key="1">
    <citation type="journal article" date="2023" name="Nucleic Acids Res.">
        <title>The hologenome of Daphnia magna reveals possible DNA methylation and microbiome-mediated evolution of the host genome.</title>
        <authorList>
            <person name="Chaturvedi A."/>
            <person name="Li X."/>
            <person name="Dhandapani V."/>
            <person name="Marshall H."/>
            <person name="Kissane S."/>
            <person name="Cuenca-Cambronero M."/>
            <person name="Asole G."/>
            <person name="Calvet F."/>
            <person name="Ruiz-Romero M."/>
            <person name="Marangio P."/>
            <person name="Guigo R."/>
            <person name="Rago D."/>
            <person name="Mirbahai L."/>
            <person name="Eastwood N."/>
            <person name="Colbourne J.K."/>
            <person name="Zhou J."/>
            <person name="Mallon E."/>
            <person name="Orsini L."/>
        </authorList>
    </citation>
    <scope>NUCLEOTIDE SEQUENCE [LARGE SCALE GENOMIC DNA]</scope>
    <source>
        <strain evidence="1">LRV0_1</strain>
    </source>
</reference>
<organism evidence="1 2">
    <name type="scientific">Daphnia magna</name>
    <dbReference type="NCBI Taxonomy" id="35525"/>
    <lineage>
        <taxon>Eukaryota</taxon>
        <taxon>Metazoa</taxon>
        <taxon>Ecdysozoa</taxon>
        <taxon>Arthropoda</taxon>
        <taxon>Crustacea</taxon>
        <taxon>Branchiopoda</taxon>
        <taxon>Diplostraca</taxon>
        <taxon>Cladocera</taxon>
        <taxon>Anomopoda</taxon>
        <taxon>Daphniidae</taxon>
        <taxon>Daphnia</taxon>
    </lineage>
</organism>
<dbReference type="EMBL" id="JAOYFB010000001">
    <property type="protein sequence ID" value="KAK4003879.1"/>
    <property type="molecule type" value="Genomic_DNA"/>
</dbReference>
<name>A0ABQ9YTE5_9CRUS</name>
<gene>
    <name evidence="1" type="ORF">OUZ56_005630</name>
</gene>
<sequence length="83" mass="9729">MVRDIEAAERHIVNSIGKFLSFGRSRTVLETLQKRRTLQWFTYETYSTHASCCMGKRIILKYWITRGYAVGKLDCNLGPFFTF</sequence>
<dbReference type="Proteomes" id="UP001234178">
    <property type="component" value="Unassembled WGS sequence"/>
</dbReference>
<evidence type="ECO:0000313" key="1">
    <source>
        <dbReference type="EMBL" id="KAK4003879.1"/>
    </source>
</evidence>
<comment type="caution">
    <text evidence="1">The sequence shown here is derived from an EMBL/GenBank/DDBJ whole genome shotgun (WGS) entry which is preliminary data.</text>
</comment>
<accession>A0ABQ9YTE5</accession>